<sequence>MPWIGGCIFAEAAGTPCADARIFWRADWDSSVVLVEARPVSSGDAEAFDLRRLTAWATVLRLTDGRECLLLSDGARHLQLELAAGTLLSGPVRLHYLLSGLTRIELKTLTLRRLVVLYRRGRFPTGLFPPEPRARRWALALQSYDGLAAGASHREIAVALFGETTVREDWNGRSQYLRLRVRRLIRVATALVRGGYRDLLG</sequence>
<keyword evidence="3" id="KW-1185">Reference proteome</keyword>
<reference evidence="3" key="1">
    <citation type="journal article" date="2019" name="Int. J. Syst. Evol. Microbiol.">
        <title>The Global Catalogue of Microorganisms (GCM) 10K type strain sequencing project: providing services to taxonomists for standard genome sequencing and annotation.</title>
        <authorList>
            <consortium name="The Broad Institute Genomics Platform"/>
            <consortium name="The Broad Institute Genome Sequencing Center for Infectious Disease"/>
            <person name="Wu L."/>
            <person name="Ma J."/>
        </authorList>
    </citation>
    <scope>NUCLEOTIDE SEQUENCE [LARGE SCALE GENOMIC DNA]</scope>
    <source>
        <strain evidence="3">KCTC 15012</strain>
    </source>
</reference>
<dbReference type="Proteomes" id="UP001597296">
    <property type="component" value="Unassembled WGS sequence"/>
</dbReference>
<feature type="domain" description="T6SS Transcription factor RovC-like DNA binding" evidence="1">
    <location>
        <begin position="103"/>
        <end position="200"/>
    </location>
</feature>
<dbReference type="InterPro" id="IPR018754">
    <property type="entry name" value="RovC-like_DNA-bd"/>
</dbReference>
<dbReference type="Pfam" id="PF10074">
    <property type="entry name" value="RovC_DNA-bd"/>
    <property type="match status" value="1"/>
</dbReference>
<evidence type="ECO:0000259" key="1">
    <source>
        <dbReference type="Pfam" id="PF10074"/>
    </source>
</evidence>
<gene>
    <name evidence="2" type="ORF">ACFSNB_18050</name>
</gene>
<name>A0ABW5CHV4_9PROT</name>
<dbReference type="RefSeq" id="WP_377319124.1">
    <property type="nucleotide sequence ID" value="NZ_JBHUIY010000066.1"/>
</dbReference>
<comment type="caution">
    <text evidence="2">The sequence shown here is derived from an EMBL/GenBank/DDBJ whole genome shotgun (WGS) entry which is preliminary data.</text>
</comment>
<dbReference type="EMBL" id="JBHUIY010000066">
    <property type="protein sequence ID" value="MFD2235705.1"/>
    <property type="molecule type" value="Genomic_DNA"/>
</dbReference>
<evidence type="ECO:0000313" key="2">
    <source>
        <dbReference type="EMBL" id="MFD2235705.1"/>
    </source>
</evidence>
<proteinExistence type="predicted"/>
<organism evidence="2 3">
    <name type="scientific">Phaeospirillum tilakii</name>
    <dbReference type="NCBI Taxonomy" id="741673"/>
    <lineage>
        <taxon>Bacteria</taxon>
        <taxon>Pseudomonadati</taxon>
        <taxon>Pseudomonadota</taxon>
        <taxon>Alphaproteobacteria</taxon>
        <taxon>Rhodospirillales</taxon>
        <taxon>Rhodospirillaceae</taxon>
        <taxon>Phaeospirillum</taxon>
    </lineage>
</organism>
<protein>
    <submittedName>
        <fullName evidence="2">DNA -binding domain-containing protein</fullName>
    </submittedName>
</protein>
<evidence type="ECO:0000313" key="3">
    <source>
        <dbReference type="Proteomes" id="UP001597296"/>
    </source>
</evidence>
<accession>A0ABW5CHV4</accession>